<proteinExistence type="inferred from homology"/>
<dbReference type="Pfam" id="PF08612">
    <property type="entry name" value="Med20"/>
    <property type="match status" value="1"/>
</dbReference>
<evidence type="ECO:0000256" key="1">
    <source>
        <dbReference type="ARBA" id="ARBA00004123"/>
    </source>
</evidence>
<comment type="caution">
    <text evidence="6">The sequence shown here is derived from an EMBL/GenBank/DDBJ whole genome shotgun (WGS) entry which is preliminary data.</text>
</comment>
<dbReference type="GO" id="GO:0006357">
    <property type="term" value="P:regulation of transcription by RNA polymerase II"/>
    <property type="evidence" value="ECO:0007669"/>
    <property type="project" value="InterPro"/>
</dbReference>
<dbReference type="AlphaFoldDB" id="A0A167YWI3"/>
<evidence type="ECO:0000313" key="7">
    <source>
        <dbReference type="Proteomes" id="UP000242877"/>
    </source>
</evidence>
<keyword evidence="3 4" id="KW-0539">Nucleus</keyword>
<keyword evidence="7" id="KW-1185">Reference proteome</keyword>
<comment type="subcellular location">
    <subcellularLocation>
        <location evidence="1 4">Nucleus</location>
    </subcellularLocation>
</comment>
<name>A0A167YWI3_9EURO</name>
<dbReference type="GO" id="GO:0016592">
    <property type="term" value="C:mediator complex"/>
    <property type="evidence" value="ECO:0007669"/>
    <property type="project" value="InterPro"/>
</dbReference>
<dbReference type="EMBL" id="AZGZ01000012">
    <property type="protein sequence ID" value="KZZ91845.1"/>
    <property type="molecule type" value="Genomic_DNA"/>
</dbReference>
<dbReference type="Proteomes" id="UP000242877">
    <property type="component" value="Unassembled WGS sequence"/>
</dbReference>
<evidence type="ECO:0000313" key="6">
    <source>
        <dbReference type="EMBL" id="KZZ91845.1"/>
    </source>
</evidence>
<comment type="subunit">
    <text evidence="4">Component of the Mediator complex.</text>
</comment>
<comment type="similarity">
    <text evidence="2 4">Belongs to the Mediator complex subunit 20 family.</text>
</comment>
<dbReference type="InterPro" id="IPR013921">
    <property type="entry name" value="Mediator_Med20"/>
</dbReference>
<accession>A0A167YWI3</accession>
<dbReference type="VEuPathDB" id="FungiDB:AAP_03064"/>
<dbReference type="GO" id="GO:0003712">
    <property type="term" value="F:transcription coregulator activity"/>
    <property type="evidence" value="ECO:0007669"/>
    <property type="project" value="InterPro"/>
</dbReference>
<evidence type="ECO:0000256" key="3">
    <source>
        <dbReference type="ARBA" id="ARBA00023242"/>
    </source>
</evidence>
<evidence type="ECO:0000256" key="4">
    <source>
        <dbReference type="RuleBase" id="RU364152"/>
    </source>
</evidence>
<evidence type="ECO:0000256" key="5">
    <source>
        <dbReference type="SAM" id="MobiDB-lite"/>
    </source>
</evidence>
<protein>
    <recommendedName>
        <fullName evidence="4">Mediator of RNA polymerase II transcription subunit 20</fullName>
    </recommendedName>
    <alternativeName>
        <fullName evidence="4">Mediator complex subunit 20</fullName>
    </alternativeName>
</protein>
<organism evidence="6 7">
    <name type="scientific">Ascosphaera apis ARSEF 7405</name>
    <dbReference type="NCBI Taxonomy" id="392613"/>
    <lineage>
        <taxon>Eukaryota</taxon>
        <taxon>Fungi</taxon>
        <taxon>Dikarya</taxon>
        <taxon>Ascomycota</taxon>
        <taxon>Pezizomycotina</taxon>
        <taxon>Eurotiomycetes</taxon>
        <taxon>Eurotiomycetidae</taxon>
        <taxon>Onygenales</taxon>
        <taxon>Ascosphaeraceae</taxon>
        <taxon>Ascosphaera</taxon>
    </lineage>
</organism>
<feature type="region of interest" description="Disordered" evidence="5">
    <location>
        <begin position="156"/>
        <end position="182"/>
    </location>
</feature>
<comment type="function">
    <text evidence="4">Component of the Mediator complex, a coactivator involved in the regulated transcription of nearly all RNA polymerase II-dependent genes. Mediator functions as a bridge to convey information from gene-specific regulatory proteins to the basal RNA polymerase II transcription machinery. Mediator is recruited to promoters by direct interactions with regulatory proteins and serves as a scaffold for the assembly of a functional preinitiation complex with RNA polymerase II and the general transcription factors.</text>
</comment>
<keyword evidence="4" id="KW-0804">Transcription</keyword>
<dbReference type="OrthoDB" id="1854899at2759"/>
<feature type="region of interest" description="Disordered" evidence="5">
    <location>
        <begin position="194"/>
        <end position="237"/>
    </location>
</feature>
<evidence type="ECO:0000256" key="2">
    <source>
        <dbReference type="ARBA" id="ARBA00010743"/>
    </source>
</evidence>
<keyword evidence="4" id="KW-0805">Transcription regulation</keyword>
<reference evidence="6 7" key="1">
    <citation type="journal article" date="2016" name="Genome Biol. Evol.">
        <title>Divergent and convergent evolution of fungal pathogenicity.</title>
        <authorList>
            <person name="Shang Y."/>
            <person name="Xiao G."/>
            <person name="Zheng P."/>
            <person name="Cen K."/>
            <person name="Zhan S."/>
            <person name="Wang C."/>
        </authorList>
    </citation>
    <scope>NUCLEOTIDE SEQUENCE [LARGE SCALE GENOMIC DNA]</scope>
    <source>
        <strain evidence="6 7">ARSEF 7405</strain>
    </source>
</reference>
<feature type="compositionally biased region" description="Basic and acidic residues" evidence="5">
    <location>
        <begin position="215"/>
        <end position="227"/>
    </location>
</feature>
<sequence length="423" mass="48794">MSVTGLYFIPSSTSTTPSSSIPLVDAFIERFQAAYQNATLTGKWAMEHRLLRDTPSIVEPTKHQPRYMHFLNLSRFPNHAFICTSRLPKDELEEAAAAAIAATKLLSRPQEFYEPEIPLPPLRIEQEPQEPVPEEPQADDDELQLIQQQELLFKQHREQRQQQEAKRKQEEEERAKEEEQRKLEEQQMLLFASAGQQNRPAEAAETGQEDQESEEQQKLKDQQKKQEEEEANEPEEKKMVMVTVDTPSLYNFYTMIVRAANPLWMPRHTVTVPHASSAVFELENFVVRIGEVKQTAPATRTRGVIVEIDYKISSSPDDVDEEDETWPLDYDDTLDDHQSKDPVLLTPEDWETGESVIREFWKRFAVPGAREYIRVKHIGEEARLARQQGLKRLTTWKGPNPPSDGITGVDLARQYMEAFRIGR</sequence>
<gene>
    <name evidence="4" type="primary">MED20</name>
    <name evidence="6" type="ORF">AAP_03064</name>
</gene>
<keyword evidence="4" id="KW-0010">Activator</keyword>